<dbReference type="InterPro" id="IPR050162">
    <property type="entry name" value="MsrA_MetSO_reductase"/>
</dbReference>
<dbReference type="PANTHER" id="PTHR42799">
    <property type="entry name" value="MITOCHONDRIAL PEPTIDE METHIONINE SULFOXIDE REDUCTASE"/>
    <property type="match status" value="1"/>
</dbReference>
<name>A0A6J6CZW3_9ZZZZ</name>
<evidence type="ECO:0000256" key="4">
    <source>
        <dbReference type="ARBA" id="ARBA00048782"/>
    </source>
</evidence>
<evidence type="ECO:0000256" key="1">
    <source>
        <dbReference type="ARBA" id="ARBA00012502"/>
    </source>
</evidence>
<dbReference type="SUPFAM" id="SSF55068">
    <property type="entry name" value="Peptide methionine sulfoxide reductase"/>
    <property type="match status" value="1"/>
</dbReference>
<dbReference type="NCBIfam" id="TIGR00401">
    <property type="entry name" value="msrA"/>
    <property type="match status" value="1"/>
</dbReference>
<dbReference type="InterPro" id="IPR002569">
    <property type="entry name" value="Met_Sox_Rdtase_MsrA_dom"/>
</dbReference>
<dbReference type="HAMAP" id="MF_01401">
    <property type="entry name" value="MsrA"/>
    <property type="match status" value="1"/>
</dbReference>
<comment type="catalytic activity">
    <reaction evidence="3">
        <text>L-methionyl-[protein] + [thioredoxin]-disulfide + H2O = L-methionyl-(S)-S-oxide-[protein] + [thioredoxin]-dithiol</text>
        <dbReference type="Rhea" id="RHEA:14217"/>
        <dbReference type="Rhea" id="RHEA-COMP:10698"/>
        <dbReference type="Rhea" id="RHEA-COMP:10700"/>
        <dbReference type="Rhea" id="RHEA-COMP:12313"/>
        <dbReference type="Rhea" id="RHEA-COMP:12315"/>
        <dbReference type="ChEBI" id="CHEBI:15377"/>
        <dbReference type="ChEBI" id="CHEBI:16044"/>
        <dbReference type="ChEBI" id="CHEBI:29950"/>
        <dbReference type="ChEBI" id="CHEBI:44120"/>
        <dbReference type="ChEBI" id="CHEBI:50058"/>
        <dbReference type="EC" id="1.8.4.11"/>
    </reaction>
</comment>
<proteinExistence type="inferred from homology"/>
<sequence>MSTHHTAYFATGCFWGAERRFWQMDGVTQTRVGYMGGRTSNPTYKEVCSGSTNHAEVVKVEFDSSQISFEDLLVAFWQMHDPTTLNRQGNDIGTQYRSAIFFTSDEQESAAVRSKDIYQGELTKQGFDQITTEITQAPDYWDAEEYHQRYLEKNPNGYDCHATTGIAFPSTLLQN</sequence>
<feature type="domain" description="Peptide methionine sulphoxide reductase MsrA" evidence="5">
    <location>
        <begin position="6"/>
        <end position="159"/>
    </location>
</feature>
<dbReference type="GO" id="GO:0008113">
    <property type="term" value="F:peptide-methionine (S)-S-oxide reductase activity"/>
    <property type="evidence" value="ECO:0007669"/>
    <property type="project" value="UniProtKB-EC"/>
</dbReference>
<protein>
    <recommendedName>
        <fullName evidence="1">peptide-methionine (S)-S-oxide reductase</fullName>
        <ecNumber evidence="1">1.8.4.11</ecNumber>
    </recommendedName>
</protein>
<dbReference type="Pfam" id="PF01625">
    <property type="entry name" value="PMSR"/>
    <property type="match status" value="1"/>
</dbReference>
<dbReference type="EMBL" id="CAEZSV010000127">
    <property type="protein sequence ID" value="CAB4555673.1"/>
    <property type="molecule type" value="Genomic_DNA"/>
</dbReference>
<evidence type="ECO:0000256" key="3">
    <source>
        <dbReference type="ARBA" id="ARBA00047806"/>
    </source>
</evidence>
<evidence type="ECO:0000256" key="2">
    <source>
        <dbReference type="ARBA" id="ARBA00023002"/>
    </source>
</evidence>
<gene>
    <name evidence="6" type="ORF">UFOPK1506_00737</name>
</gene>
<reference evidence="6" key="1">
    <citation type="submission" date="2020-05" db="EMBL/GenBank/DDBJ databases">
        <authorList>
            <person name="Chiriac C."/>
            <person name="Salcher M."/>
            <person name="Ghai R."/>
            <person name="Kavagutti S V."/>
        </authorList>
    </citation>
    <scope>NUCLEOTIDE SEQUENCE</scope>
</reference>
<evidence type="ECO:0000259" key="5">
    <source>
        <dbReference type="Pfam" id="PF01625"/>
    </source>
</evidence>
<dbReference type="GO" id="GO:0005737">
    <property type="term" value="C:cytoplasm"/>
    <property type="evidence" value="ECO:0007669"/>
    <property type="project" value="TreeGrafter"/>
</dbReference>
<comment type="catalytic activity">
    <reaction evidence="4">
        <text>[thioredoxin]-disulfide + L-methionine + H2O = L-methionine (S)-S-oxide + [thioredoxin]-dithiol</text>
        <dbReference type="Rhea" id="RHEA:19993"/>
        <dbReference type="Rhea" id="RHEA-COMP:10698"/>
        <dbReference type="Rhea" id="RHEA-COMP:10700"/>
        <dbReference type="ChEBI" id="CHEBI:15377"/>
        <dbReference type="ChEBI" id="CHEBI:29950"/>
        <dbReference type="ChEBI" id="CHEBI:50058"/>
        <dbReference type="ChEBI" id="CHEBI:57844"/>
        <dbReference type="ChEBI" id="CHEBI:58772"/>
        <dbReference type="EC" id="1.8.4.11"/>
    </reaction>
</comment>
<dbReference type="Gene3D" id="3.30.1060.10">
    <property type="entry name" value="Peptide methionine sulphoxide reductase MsrA"/>
    <property type="match status" value="1"/>
</dbReference>
<dbReference type="GO" id="GO:0034599">
    <property type="term" value="P:cellular response to oxidative stress"/>
    <property type="evidence" value="ECO:0007669"/>
    <property type="project" value="TreeGrafter"/>
</dbReference>
<dbReference type="EC" id="1.8.4.11" evidence="1"/>
<dbReference type="AlphaFoldDB" id="A0A6J6CZW3"/>
<dbReference type="InterPro" id="IPR036509">
    <property type="entry name" value="Met_Sox_Rdtase_MsrA_sf"/>
</dbReference>
<keyword evidence="2" id="KW-0560">Oxidoreductase</keyword>
<evidence type="ECO:0000313" key="6">
    <source>
        <dbReference type="EMBL" id="CAB4555673.1"/>
    </source>
</evidence>
<organism evidence="6">
    <name type="scientific">freshwater metagenome</name>
    <dbReference type="NCBI Taxonomy" id="449393"/>
    <lineage>
        <taxon>unclassified sequences</taxon>
        <taxon>metagenomes</taxon>
        <taxon>ecological metagenomes</taxon>
    </lineage>
</organism>
<dbReference type="PANTHER" id="PTHR42799:SF2">
    <property type="entry name" value="MITOCHONDRIAL PEPTIDE METHIONINE SULFOXIDE REDUCTASE"/>
    <property type="match status" value="1"/>
</dbReference>
<accession>A0A6J6CZW3</accession>